<evidence type="ECO:0000313" key="4">
    <source>
        <dbReference type="Proteomes" id="UP000823891"/>
    </source>
</evidence>
<proteinExistence type="predicted"/>
<reference evidence="3" key="2">
    <citation type="submission" date="2021-04" db="EMBL/GenBank/DDBJ databases">
        <authorList>
            <person name="Gilroy R."/>
        </authorList>
    </citation>
    <scope>NUCLEOTIDE SEQUENCE</scope>
    <source>
        <strain evidence="3">USAMLcec2-132</strain>
    </source>
</reference>
<dbReference type="Gene3D" id="2.30.30.90">
    <property type="match status" value="1"/>
</dbReference>
<protein>
    <submittedName>
        <fullName evidence="3">Ferrous iron transport protein A</fullName>
    </submittedName>
</protein>
<evidence type="ECO:0000256" key="1">
    <source>
        <dbReference type="ARBA" id="ARBA00023004"/>
    </source>
</evidence>
<dbReference type="Pfam" id="PF04023">
    <property type="entry name" value="FeoA"/>
    <property type="match status" value="1"/>
</dbReference>
<evidence type="ECO:0000313" key="3">
    <source>
        <dbReference type="EMBL" id="HJC25901.1"/>
    </source>
</evidence>
<reference evidence="3" key="1">
    <citation type="journal article" date="2021" name="PeerJ">
        <title>Extensive microbial diversity within the chicken gut microbiome revealed by metagenomics and culture.</title>
        <authorList>
            <person name="Gilroy R."/>
            <person name="Ravi A."/>
            <person name="Getino M."/>
            <person name="Pursley I."/>
            <person name="Horton D.L."/>
            <person name="Alikhan N.F."/>
            <person name="Baker D."/>
            <person name="Gharbi K."/>
            <person name="Hall N."/>
            <person name="Watson M."/>
            <person name="Adriaenssens E.M."/>
            <person name="Foster-Nyarko E."/>
            <person name="Jarju S."/>
            <person name="Secka A."/>
            <person name="Antonio M."/>
            <person name="Oren A."/>
            <person name="Chaudhuri R.R."/>
            <person name="La Ragione R."/>
            <person name="Hildebrand F."/>
            <person name="Pallen M.J."/>
        </authorList>
    </citation>
    <scope>NUCLEOTIDE SEQUENCE</scope>
    <source>
        <strain evidence="3">USAMLcec2-132</strain>
    </source>
</reference>
<dbReference type="PANTHER" id="PTHR43151">
    <property type="entry name" value="FEOA FAMILY PROTEIN"/>
    <property type="match status" value="1"/>
</dbReference>
<evidence type="ECO:0000259" key="2">
    <source>
        <dbReference type="SMART" id="SM00899"/>
    </source>
</evidence>
<gene>
    <name evidence="3" type="ORF">H9761_19765</name>
</gene>
<dbReference type="InterPro" id="IPR008988">
    <property type="entry name" value="Transcriptional_repressor_C"/>
</dbReference>
<dbReference type="SMART" id="SM00899">
    <property type="entry name" value="FeoA"/>
    <property type="match status" value="1"/>
</dbReference>
<dbReference type="Proteomes" id="UP000823891">
    <property type="component" value="Unassembled WGS sequence"/>
</dbReference>
<name>A0A9D2NI92_9FIRM</name>
<dbReference type="EMBL" id="DWWS01000074">
    <property type="protein sequence ID" value="HJC25901.1"/>
    <property type="molecule type" value="Genomic_DNA"/>
</dbReference>
<dbReference type="SUPFAM" id="SSF50037">
    <property type="entry name" value="C-terminal domain of transcriptional repressors"/>
    <property type="match status" value="1"/>
</dbReference>
<organism evidence="3 4">
    <name type="scientific">Candidatus Eisenbergiella merdavium</name>
    <dbReference type="NCBI Taxonomy" id="2838551"/>
    <lineage>
        <taxon>Bacteria</taxon>
        <taxon>Bacillati</taxon>
        <taxon>Bacillota</taxon>
        <taxon>Clostridia</taxon>
        <taxon>Lachnospirales</taxon>
        <taxon>Lachnospiraceae</taxon>
        <taxon>Eisenbergiella</taxon>
    </lineage>
</organism>
<keyword evidence="1" id="KW-0408">Iron</keyword>
<feature type="domain" description="Ferrous iron transporter FeoA-like" evidence="2">
    <location>
        <begin position="1"/>
        <end position="72"/>
    </location>
</feature>
<sequence>MTLYEGKIGKQYLVEDMETPEGVTRRLQALGLIEGTPLKLLNRKKKGALILYVRGTRLALGKDISSHILVKEVEAENAER</sequence>
<dbReference type="AlphaFoldDB" id="A0A9D2NI92"/>
<dbReference type="PANTHER" id="PTHR43151:SF1">
    <property type="entry name" value="SSR2333 PROTEIN"/>
    <property type="match status" value="1"/>
</dbReference>
<comment type="caution">
    <text evidence="3">The sequence shown here is derived from an EMBL/GenBank/DDBJ whole genome shotgun (WGS) entry which is preliminary data.</text>
</comment>
<dbReference type="InterPro" id="IPR007167">
    <property type="entry name" value="Fe-transptr_FeoA-like"/>
</dbReference>
<dbReference type="InterPro" id="IPR038157">
    <property type="entry name" value="FeoA_core_dom"/>
</dbReference>
<dbReference type="InterPro" id="IPR053184">
    <property type="entry name" value="FeoA-like"/>
</dbReference>
<dbReference type="GO" id="GO:0046914">
    <property type="term" value="F:transition metal ion binding"/>
    <property type="evidence" value="ECO:0007669"/>
    <property type="project" value="InterPro"/>
</dbReference>
<accession>A0A9D2NI92</accession>